<feature type="signal peptide" evidence="1">
    <location>
        <begin position="1"/>
        <end position="22"/>
    </location>
</feature>
<dbReference type="Proteomes" id="UP001301769">
    <property type="component" value="Unassembled WGS sequence"/>
</dbReference>
<protein>
    <recommendedName>
        <fullName evidence="4">Chitin deacetylase</fullName>
    </recommendedName>
</protein>
<evidence type="ECO:0000313" key="3">
    <source>
        <dbReference type="Proteomes" id="UP001301769"/>
    </source>
</evidence>
<keyword evidence="3" id="KW-1185">Reference proteome</keyword>
<keyword evidence="1" id="KW-0732">Signal</keyword>
<evidence type="ECO:0008006" key="4">
    <source>
        <dbReference type="Google" id="ProtNLM"/>
    </source>
</evidence>
<organism evidence="2 3">
    <name type="scientific">Rhypophila decipiens</name>
    <dbReference type="NCBI Taxonomy" id="261697"/>
    <lineage>
        <taxon>Eukaryota</taxon>
        <taxon>Fungi</taxon>
        <taxon>Dikarya</taxon>
        <taxon>Ascomycota</taxon>
        <taxon>Pezizomycotina</taxon>
        <taxon>Sordariomycetes</taxon>
        <taxon>Sordariomycetidae</taxon>
        <taxon>Sordariales</taxon>
        <taxon>Naviculisporaceae</taxon>
        <taxon>Rhypophila</taxon>
    </lineage>
</organism>
<feature type="chain" id="PRO_5042870576" description="Chitin deacetylase" evidence="1">
    <location>
        <begin position="23"/>
        <end position="108"/>
    </location>
</feature>
<accession>A0AAN6Y3T7</accession>
<comment type="caution">
    <text evidence="2">The sequence shown here is derived from an EMBL/GenBank/DDBJ whole genome shotgun (WGS) entry which is preliminary data.</text>
</comment>
<name>A0AAN6Y3T7_9PEZI</name>
<dbReference type="GO" id="GO:0005975">
    <property type="term" value="P:carbohydrate metabolic process"/>
    <property type="evidence" value="ECO:0007669"/>
    <property type="project" value="InterPro"/>
</dbReference>
<sequence>MIRMRSTLLLLILATTLGRVFSIRLAESHVQLPTPHATKLVEDGIPLPVNHGVPEQRYATNLDPKWLTMLNSRFNGMLKHCAVTGATALTFDDGPFIYTSHILDQLET</sequence>
<evidence type="ECO:0000313" key="2">
    <source>
        <dbReference type="EMBL" id="KAK4212009.1"/>
    </source>
</evidence>
<reference evidence="2" key="1">
    <citation type="journal article" date="2023" name="Mol. Phylogenet. Evol.">
        <title>Genome-scale phylogeny and comparative genomics of the fungal order Sordariales.</title>
        <authorList>
            <person name="Hensen N."/>
            <person name="Bonometti L."/>
            <person name="Westerberg I."/>
            <person name="Brannstrom I.O."/>
            <person name="Guillou S."/>
            <person name="Cros-Aarteil S."/>
            <person name="Calhoun S."/>
            <person name="Haridas S."/>
            <person name="Kuo A."/>
            <person name="Mondo S."/>
            <person name="Pangilinan J."/>
            <person name="Riley R."/>
            <person name="LaButti K."/>
            <person name="Andreopoulos B."/>
            <person name="Lipzen A."/>
            <person name="Chen C."/>
            <person name="Yan M."/>
            <person name="Daum C."/>
            <person name="Ng V."/>
            <person name="Clum A."/>
            <person name="Steindorff A."/>
            <person name="Ohm R.A."/>
            <person name="Martin F."/>
            <person name="Silar P."/>
            <person name="Natvig D.O."/>
            <person name="Lalanne C."/>
            <person name="Gautier V."/>
            <person name="Ament-Velasquez S.L."/>
            <person name="Kruys A."/>
            <person name="Hutchinson M.I."/>
            <person name="Powell A.J."/>
            <person name="Barry K."/>
            <person name="Miller A.N."/>
            <person name="Grigoriev I.V."/>
            <person name="Debuchy R."/>
            <person name="Gladieux P."/>
            <person name="Hiltunen Thoren M."/>
            <person name="Johannesson H."/>
        </authorList>
    </citation>
    <scope>NUCLEOTIDE SEQUENCE</scope>
    <source>
        <strain evidence="2">PSN293</strain>
    </source>
</reference>
<dbReference type="AlphaFoldDB" id="A0AAN6Y3T7"/>
<dbReference type="EMBL" id="MU858136">
    <property type="protein sequence ID" value="KAK4212009.1"/>
    <property type="molecule type" value="Genomic_DNA"/>
</dbReference>
<evidence type="ECO:0000256" key="1">
    <source>
        <dbReference type="SAM" id="SignalP"/>
    </source>
</evidence>
<dbReference type="SUPFAM" id="SSF88713">
    <property type="entry name" value="Glycoside hydrolase/deacetylase"/>
    <property type="match status" value="1"/>
</dbReference>
<proteinExistence type="predicted"/>
<reference evidence="2" key="2">
    <citation type="submission" date="2023-05" db="EMBL/GenBank/DDBJ databases">
        <authorList>
            <consortium name="Lawrence Berkeley National Laboratory"/>
            <person name="Steindorff A."/>
            <person name="Hensen N."/>
            <person name="Bonometti L."/>
            <person name="Westerberg I."/>
            <person name="Brannstrom I.O."/>
            <person name="Guillou S."/>
            <person name="Cros-Aarteil S."/>
            <person name="Calhoun S."/>
            <person name="Haridas S."/>
            <person name="Kuo A."/>
            <person name="Mondo S."/>
            <person name="Pangilinan J."/>
            <person name="Riley R."/>
            <person name="Labutti K."/>
            <person name="Andreopoulos B."/>
            <person name="Lipzen A."/>
            <person name="Chen C."/>
            <person name="Yanf M."/>
            <person name="Daum C."/>
            <person name="Ng V."/>
            <person name="Clum A."/>
            <person name="Ohm R."/>
            <person name="Martin F."/>
            <person name="Silar P."/>
            <person name="Natvig D."/>
            <person name="Lalanne C."/>
            <person name="Gautier V."/>
            <person name="Ament-Velasquez S.L."/>
            <person name="Kruys A."/>
            <person name="Hutchinson M.I."/>
            <person name="Powell A.J."/>
            <person name="Barry K."/>
            <person name="Miller A.N."/>
            <person name="Grigoriev I.V."/>
            <person name="Debuchy R."/>
            <person name="Gladieux P."/>
            <person name="Thoren M.H."/>
            <person name="Johannesson H."/>
        </authorList>
    </citation>
    <scope>NUCLEOTIDE SEQUENCE</scope>
    <source>
        <strain evidence="2">PSN293</strain>
    </source>
</reference>
<gene>
    <name evidence="2" type="ORF">QBC37DRAFT_375480</name>
</gene>
<dbReference type="InterPro" id="IPR011330">
    <property type="entry name" value="Glyco_hydro/deAcase_b/a-brl"/>
</dbReference>